<evidence type="ECO:0000256" key="3">
    <source>
        <dbReference type="ARBA" id="ARBA00023163"/>
    </source>
</evidence>
<dbReference type="Pfam" id="PF12802">
    <property type="entry name" value="MarR_2"/>
    <property type="match status" value="1"/>
</dbReference>
<dbReference type="InterPro" id="IPR036388">
    <property type="entry name" value="WH-like_DNA-bd_sf"/>
</dbReference>
<keyword evidence="3" id="KW-0804">Transcription</keyword>
<accession>A0A4Z0JC31</accession>
<evidence type="ECO:0000259" key="4">
    <source>
        <dbReference type="PROSITE" id="PS50995"/>
    </source>
</evidence>
<dbReference type="EMBL" id="RKLX01000005">
    <property type="protein sequence ID" value="TGD19425.1"/>
    <property type="molecule type" value="Genomic_DNA"/>
</dbReference>
<evidence type="ECO:0000256" key="1">
    <source>
        <dbReference type="ARBA" id="ARBA00023015"/>
    </source>
</evidence>
<keyword evidence="2" id="KW-0238">DNA-binding</keyword>
<dbReference type="AlphaFoldDB" id="A0A4Z0JC31"/>
<dbReference type="PROSITE" id="PS50995">
    <property type="entry name" value="HTH_MARR_2"/>
    <property type="match status" value="1"/>
</dbReference>
<dbReference type="GO" id="GO:0003700">
    <property type="term" value="F:DNA-binding transcription factor activity"/>
    <property type="evidence" value="ECO:0007669"/>
    <property type="project" value="InterPro"/>
</dbReference>
<reference evidence="5 6" key="1">
    <citation type="submission" date="2018-10" db="EMBL/GenBank/DDBJ databases">
        <title>Lactobacillus sp. R7 and Lactobacillus sp. R19 isolated from fermented mustard green product of Taiwan.</title>
        <authorList>
            <person name="Lin S.-T."/>
        </authorList>
    </citation>
    <scope>NUCLEOTIDE SEQUENCE [LARGE SCALE GENOMIC DNA]</scope>
    <source>
        <strain evidence="5 6">BCRC 81129</strain>
    </source>
</reference>
<dbReference type="PRINTS" id="PR00598">
    <property type="entry name" value="HTHMARR"/>
</dbReference>
<dbReference type="RefSeq" id="WP_135367559.1">
    <property type="nucleotide sequence ID" value="NZ_RKLX01000005.1"/>
</dbReference>
<dbReference type="PANTHER" id="PTHR42756:SF2">
    <property type="entry name" value="MARR FAMILY REGULATORY PROTEIN"/>
    <property type="match status" value="1"/>
</dbReference>
<keyword evidence="6" id="KW-1185">Reference proteome</keyword>
<dbReference type="PANTHER" id="PTHR42756">
    <property type="entry name" value="TRANSCRIPTIONAL REGULATOR, MARR"/>
    <property type="match status" value="1"/>
</dbReference>
<name>A0A4Z0JC31_9LACO</name>
<protein>
    <submittedName>
        <fullName evidence="5">MarR family transcriptional regulator</fullName>
    </submittedName>
</protein>
<dbReference type="OrthoDB" id="6462103at2"/>
<evidence type="ECO:0000313" key="6">
    <source>
        <dbReference type="Proteomes" id="UP000297348"/>
    </source>
</evidence>
<dbReference type="InterPro" id="IPR036390">
    <property type="entry name" value="WH_DNA-bd_sf"/>
</dbReference>
<feature type="domain" description="HTH marR-type" evidence="4">
    <location>
        <begin position="1"/>
        <end position="133"/>
    </location>
</feature>
<dbReference type="SUPFAM" id="SSF46785">
    <property type="entry name" value="Winged helix' DNA-binding domain"/>
    <property type="match status" value="1"/>
</dbReference>
<dbReference type="SMART" id="SM00347">
    <property type="entry name" value="HTH_MARR"/>
    <property type="match status" value="1"/>
</dbReference>
<comment type="caution">
    <text evidence="5">The sequence shown here is derived from an EMBL/GenBank/DDBJ whole genome shotgun (WGS) entry which is preliminary data.</text>
</comment>
<proteinExistence type="predicted"/>
<organism evidence="5 6">
    <name type="scientific">Levilactobacillus suantsaiihabitans</name>
    <dbReference type="NCBI Taxonomy" id="2487722"/>
    <lineage>
        <taxon>Bacteria</taxon>
        <taxon>Bacillati</taxon>
        <taxon>Bacillota</taxon>
        <taxon>Bacilli</taxon>
        <taxon>Lactobacillales</taxon>
        <taxon>Lactobacillaceae</taxon>
        <taxon>Levilactobacillus</taxon>
    </lineage>
</organism>
<dbReference type="Gene3D" id="1.10.10.10">
    <property type="entry name" value="Winged helix-like DNA-binding domain superfamily/Winged helix DNA-binding domain"/>
    <property type="match status" value="1"/>
</dbReference>
<sequence length="150" mass="16924">MTEILRPIGNISRALDAIANREFQQVQLTKGQYLYLVRVAEHPGIILERLTELLKVDRTTASRAVQKLTTAGLLEKRPDAVNHKIKKLFVTARGAEIYPLVQRENQYSNQVALQGFSPAEAQVLAGYLQRVEQNVAADWQAVKQGHSRDY</sequence>
<dbReference type="Proteomes" id="UP000297348">
    <property type="component" value="Unassembled WGS sequence"/>
</dbReference>
<dbReference type="InterPro" id="IPR000835">
    <property type="entry name" value="HTH_MarR-typ"/>
</dbReference>
<dbReference type="GO" id="GO:0003677">
    <property type="term" value="F:DNA binding"/>
    <property type="evidence" value="ECO:0007669"/>
    <property type="project" value="UniProtKB-KW"/>
</dbReference>
<evidence type="ECO:0000313" key="5">
    <source>
        <dbReference type="EMBL" id="TGD19425.1"/>
    </source>
</evidence>
<keyword evidence="1" id="KW-0805">Transcription regulation</keyword>
<evidence type="ECO:0000256" key="2">
    <source>
        <dbReference type="ARBA" id="ARBA00023125"/>
    </source>
</evidence>
<gene>
    <name evidence="5" type="ORF">EGT51_04455</name>
</gene>